<dbReference type="GO" id="GO:0003677">
    <property type="term" value="F:DNA binding"/>
    <property type="evidence" value="ECO:0007669"/>
    <property type="project" value="InterPro"/>
</dbReference>
<keyword evidence="4" id="KW-1185">Reference proteome</keyword>
<evidence type="ECO:0000259" key="2">
    <source>
        <dbReference type="Pfam" id="PF00816"/>
    </source>
</evidence>
<name>A0A560DKB9_9BRAD</name>
<protein>
    <submittedName>
        <fullName evidence="3">H-NS histone family protein</fullName>
    </submittedName>
</protein>
<evidence type="ECO:0000313" key="4">
    <source>
        <dbReference type="Proteomes" id="UP000319949"/>
    </source>
</evidence>
<dbReference type="InterPro" id="IPR027444">
    <property type="entry name" value="H-NS_C_dom"/>
</dbReference>
<dbReference type="RefSeq" id="WP_145666670.1">
    <property type="nucleotide sequence ID" value="NZ_VITK01000006.1"/>
</dbReference>
<dbReference type="OrthoDB" id="5297879at2"/>
<dbReference type="AlphaFoldDB" id="A0A560DKB9"/>
<dbReference type="EMBL" id="VITK01000006">
    <property type="protein sequence ID" value="TWA97547.1"/>
    <property type="molecule type" value="Genomic_DNA"/>
</dbReference>
<accession>A0A560DKB9</accession>
<feature type="region of interest" description="Disordered" evidence="1">
    <location>
        <begin position="61"/>
        <end position="96"/>
    </location>
</feature>
<feature type="compositionally biased region" description="Basic residues" evidence="1">
    <location>
        <begin position="69"/>
        <end position="87"/>
    </location>
</feature>
<comment type="caution">
    <text evidence="3">The sequence shown here is derived from an EMBL/GenBank/DDBJ whole genome shotgun (WGS) entry which is preliminary data.</text>
</comment>
<gene>
    <name evidence="3" type="ORF">FBZ96_106606</name>
</gene>
<evidence type="ECO:0000256" key="1">
    <source>
        <dbReference type="SAM" id="MobiDB-lite"/>
    </source>
</evidence>
<organism evidence="3 4">
    <name type="scientific">Bradyrhizobium stylosanthis</name>
    <dbReference type="NCBI Taxonomy" id="1803665"/>
    <lineage>
        <taxon>Bacteria</taxon>
        <taxon>Pseudomonadati</taxon>
        <taxon>Pseudomonadota</taxon>
        <taxon>Alphaproteobacteria</taxon>
        <taxon>Hyphomicrobiales</taxon>
        <taxon>Nitrobacteraceae</taxon>
        <taxon>Bradyrhizobium</taxon>
    </lineage>
</organism>
<reference evidence="3 4" key="1">
    <citation type="submission" date="2019-06" db="EMBL/GenBank/DDBJ databases">
        <title>Genomic Encyclopedia of Type Strains, Phase IV (KMG-V): Genome sequencing to study the core and pangenomes of soil and plant-associated prokaryotes.</title>
        <authorList>
            <person name="Whitman W."/>
        </authorList>
    </citation>
    <scope>NUCLEOTIDE SEQUENCE [LARGE SCALE GENOMIC DNA]</scope>
    <source>
        <strain evidence="3 4">BR 510</strain>
    </source>
</reference>
<evidence type="ECO:0000313" key="3">
    <source>
        <dbReference type="EMBL" id="TWA97547.1"/>
    </source>
</evidence>
<dbReference type="InterPro" id="IPR037150">
    <property type="entry name" value="H-NS_C_dom_sf"/>
</dbReference>
<sequence length="120" mass="13764">MKSPKRGVQPPEAEAGRKVILAFMDLGVNDMKYALEALHRVYDKARKSHGEMMSHELRRLAAAEQKAAAVKKTRAKPKPTHRSKKDRKLTWSGRGSMPRWMREEMKALKLKPDAFLIAKR</sequence>
<proteinExistence type="predicted"/>
<dbReference type="SUPFAM" id="SSF81273">
    <property type="entry name" value="H-NS histone-like proteins"/>
    <property type="match status" value="1"/>
</dbReference>
<feature type="domain" description="DNA-binding protein H-NS-like C-terminal" evidence="2">
    <location>
        <begin position="86"/>
        <end position="117"/>
    </location>
</feature>
<dbReference type="Proteomes" id="UP000319949">
    <property type="component" value="Unassembled WGS sequence"/>
</dbReference>
<dbReference type="Pfam" id="PF00816">
    <property type="entry name" value="Histone_HNS"/>
    <property type="match status" value="1"/>
</dbReference>
<dbReference type="Gene3D" id="4.10.430.10">
    <property type="entry name" value="Histone-like protein H-NS, C-terminal domain"/>
    <property type="match status" value="1"/>
</dbReference>